<evidence type="ECO:0000313" key="3">
    <source>
        <dbReference type="Proteomes" id="UP000023152"/>
    </source>
</evidence>
<comment type="caution">
    <text evidence="2">The sequence shown here is derived from an EMBL/GenBank/DDBJ whole genome shotgun (WGS) entry which is preliminary data.</text>
</comment>
<proteinExistence type="predicted"/>
<keyword evidence="3" id="KW-1185">Reference proteome</keyword>
<dbReference type="AlphaFoldDB" id="X6LBM9"/>
<keyword evidence="1" id="KW-0175">Coiled coil</keyword>
<protein>
    <submittedName>
        <fullName evidence="2">Uncharacterized protein</fullName>
    </submittedName>
</protein>
<dbReference type="Proteomes" id="UP000023152">
    <property type="component" value="Unassembled WGS sequence"/>
</dbReference>
<evidence type="ECO:0000313" key="2">
    <source>
        <dbReference type="EMBL" id="ETN98780.1"/>
    </source>
</evidence>
<accession>X6LBM9</accession>
<gene>
    <name evidence="2" type="ORF">RFI_38707</name>
</gene>
<name>X6LBM9_RETFI</name>
<feature type="coiled-coil region" evidence="1">
    <location>
        <begin position="6"/>
        <end position="51"/>
    </location>
</feature>
<evidence type="ECO:0000256" key="1">
    <source>
        <dbReference type="SAM" id="Coils"/>
    </source>
</evidence>
<sequence>MVQSELAASQQREDELQLQVENLEEKLQEEKSEYQRDIQMLKEKMASLTTLSQEEIQQAFELSLSATNDHWATINELKDMLNTTKHSSKDQKSALSTTAAISKPIQTQTQTQTQTQMQMQNSNAIANANDTSVNNGNASNVINESTQNTDFAPHKISSHKLIQDLLQSLEEVCSICLPKERKEKKEKEGRI</sequence>
<dbReference type="EMBL" id="ASPP01045812">
    <property type="protein sequence ID" value="ETN98780.1"/>
    <property type="molecule type" value="Genomic_DNA"/>
</dbReference>
<organism evidence="2 3">
    <name type="scientific">Reticulomyxa filosa</name>
    <dbReference type="NCBI Taxonomy" id="46433"/>
    <lineage>
        <taxon>Eukaryota</taxon>
        <taxon>Sar</taxon>
        <taxon>Rhizaria</taxon>
        <taxon>Retaria</taxon>
        <taxon>Foraminifera</taxon>
        <taxon>Monothalamids</taxon>
        <taxon>Reticulomyxidae</taxon>
        <taxon>Reticulomyxa</taxon>
    </lineage>
</organism>
<reference evidence="2 3" key="1">
    <citation type="journal article" date="2013" name="Curr. Biol.">
        <title>The Genome of the Foraminiferan Reticulomyxa filosa.</title>
        <authorList>
            <person name="Glockner G."/>
            <person name="Hulsmann N."/>
            <person name="Schleicher M."/>
            <person name="Noegel A.A."/>
            <person name="Eichinger L."/>
            <person name="Gallinger C."/>
            <person name="Pawlowski J."/>
            <person name="Sierra R."/>
            <person name="Euteneuer U."/>
            <person name="Pillet L."/>
            <person name="Moustafa A."/>
            <person name="Platzer M."/>
            <person name="Groth M."/>
            <person name="Szafranski K."/>
            <person name="Schliwa M."/>
        </authorList>
    </citation>
    <scope>NUCLEOTIDE SEQUENCE [LARGE SCALE GENOMIC DNA]</scope>
</reference>